<organism evidence="1 2">
    <name type="scientific">Cochliobolus sativus</name>
    <name type="common">Common root rot and spot blotch fungus</name>
    <name type="synonym">Bipolaris sorokiniana</name>
    <dbReference type="NCBI Taxonomy" id="45130"/>
    <lineage>
        <taxon>Eukaryota</taxon>
        <taxon>Fungi</taxon>
        <taxon>Dikarya</taxon>
        <taxon>Ascomycota</taxon>
        <taxon>Pezizomycotina</taxon>
        <taxon>Dothideomycetes</taxon>
        <taxon>Pleosporomycetidae</taxon>
        <taxon>Pleosporales</taxon>
        <taxon>Pleosporineae</taxon>
        <taxon>Pleosporaceae</taxon>
        <taxon>Bipolaris</taxon>
    </lineage>
</organism>
<accession>A0A8H5ZRM4</accession>
<dbReference type="EMBL" id="WNKQ01000002">
    <property type="protein sequence ID" value="KAF5852980.1"/>
    <property type="molecule type" value="Genomic_DNA"/>
</dbReference>
<reference evidence="1" key="1">
    <citation type="submission" date="2019-11" db="EMBL/GenBank/DDBJ databases">
        <title>Bipolaris sorokiniana Genome sequencing.</title>
        <authorList>
            <person name="Wang H."/>
        </authorList>
    </citation>
    <scope>NUCLEOTIDE SEQUENCE</scope>
</reference>
<sequence length="85" mass="9698">MTTQGPSALGLSITRDWADCHSEYHLNSIISGNTNNPDIQQIQNSRLTEHHRATSRNDRYLAYTLKHLLTGSTSRRPNRVCYGRE</sequence>
<proteinExistence type="predicted"/>
<dbReference type="Proteomes" id="UP000624244">
    <property type="component" value="Unassembled WGS sequence"/>
</dbReference>
<protein>
    <submittedName>
        <fullName evidence="1">Uncharacterized protein</fullName>
    </submittedName>
</protein>
<name>A0A8H5ZRM4_COCSA</name>
<gene>
    <name evidence="1" type="ORF">GGP41_001534</name>
</gene>
<comment type="caution">
    <text evidence="1">The sequence shown here is derived from an EMBL/GenBank/DDBJ whole genome shotgun (WGS) entry which is preliminary data.</text>
</comment>
<evidence type="ECO:0000313" key="2">
    <source>
        <dbReference type="Proteomes" id="UP000624244"/>
    </source>
</evidence>
<dbReference type="AlphaFoldDB" id="A0A8H5ZRM4"/>
<evidence type="ECO:0000313" key="1">
    <source>
        <dbReference type="EMBL" id="KAF5852980.1"/>
    </source>
</evidence>